<proteinExistence type="predicted"/>
<gene>
    <name evidence="1" type="ORF">E0946_02085</name>
</gene>
<dbReference type="EMBL" id="SMOG01000003">
    <property type="protein sequence ID" value="TDF73827.1"/>
    <property type="molecule type" value="Genomic_DNA"/>
</dbReference>
<evidence type="ECO:0000313" key="2">
    <source>
        <dbReference type="Proteomes" id="UP000294588"/>
    </source>
</evidence>
<protein>
    <submittedName>
        <fullName evidence="1">Uncharacterized protein</fullName>
    </submittedName>
</protein>
<evidence type="ECO:0000313" key="1">
    <source>
        <dbReference type="EMBL" id="TDF73827.1"/>
    </source>
</evidence>
<organism evidence="1 2">
    <name type="scientific">Candidatus Syntrophosphaera thermopropionivorans</name>
    <dbReference type="NCBI Taxonomy" id="2593015"/>
    <lineage>
        <taxon>Bacteria</taxon>
        <taxon>Pseudomonadati</taxon>
        <taxon>Candidatus Cloacimonadota</taxon>
        <taxon>Candidatus Cloacimonadia</taxon>
        <taxon>Candidatus Cloacimonadales</taxon>
        <taxon>Candidatus Cloacimonadaceae</taxon>
        <taxon>Candidatus Syntrophosphaera</taxon>
    </lineage>
</organism>
<comment type="caution">
    <text evidence="1">The sequence shown here is derived from an EMBL/GenBank/DDBJ whole genome shotgun (WGS) entry which is preliminary data.</text>
</comment>
<reference evidence="1" key="1">
    <citation type="submission" date="2019-03" db="EMBL/GenBank/DDBJ databases">
        <title>Candidatus Syntrophosphaera thermopropionivorans: a novel player in syntrophic propionate oxidation during anaerobic digestion.</title>
        <authorList>
            <person name="Dyksma S."/>
        </authorList>
    </citation>
    <scope>NUCLEOTIDE SEQUENCE</scope>
    <source>
        <strain evidence="1">W5</strain>
    </source>
</reference>
<accession>A0AC61QK94</accession>
<dbReference type="Proteomes" id="UP000294588">
    <property type="component" value="Unassembled WGS sequence"/>
</dbReference>
<sequence length="360" mass="41909">MNEIHKSDLYIDDYLDKIFLLEKSIGAKTTYKILEPFPVDTEDSLSIQKAAKTIADFVGLNNLVFIVAKTKQKSNVGGYIELNNNENEVFIEISDNISKSQNAVLAVLAHEITHKYMQINAISCGTGPLLEYENEILTDITSIFLGFGKLMLNGYEIVKESVNIVNYTRETIKIGYLNKKQIAFVYRLICAMRKIPKNDMLSGLSSEAISEISDCYCYEEDYFNQEFHNNKFQNELVESLINYIQTLQDELNQINRHLELIKTEYINKTETFLDIKQQNLKNFYNDLRTLNQYDTYDPCLIYLITIKNRRKIEQMKIKLSQEISDAKEVKQNLNTITKLDEKKRTKKSFLKKIFNKVLRN</sequence>
<keyword evidence="2" id="KW-1185">Reference proteome</keyword>
<name>A0AC61QK94_9BACT</name>